<dbReference type="SMART" id="SM01084">
    <property type="entry name" value="CKS"/>
    <property type="match status" value="1"/>
</dbReference>
<comment type="similarity">
    <text evidence="2 6">Belongs to the CKS family.</text>
</comment>
<dbReference type="Gene3D" id="3.30.170.10">
    <property type="entry name" value="Cyclin-dependent kinase, regulatory subunit"/>
    <property type="match status" value="1"/>
</dbReference>
<keyword evidence="5 6" id="KW-0131">Cell cycle</keyword>
<dbReference type="GO" id="GO:0016538">
    <property type="term" value="F:cyclin-dependent protein serine/threonine kinase regulator activity"/>
    <property type="evidence" value="ECO:0007669"/>
    <property type="project" value="InterPro"/>
</dbReference>
<evidence type="ECO:0000256" key="1">
    <source>
        <dbReference type="ARBA" id="ARBA00002449"/>
    </source>
</evidence>
<dbReference type="Proteomes" id="UP000694404">
    <property type="component" value="Unplaced"/>
</dbReference>
<evidence type="ECO:0000256" key="4">
    <source>
        <dbReference type="ARBA" id="ARBA00022618"/>
    </source>
</evidence>
<organism evidence="7 8">
    <name type="scientific">Chelonoidis abingdonii</name>
    <name type="common">Abingdon island giant tortoise</name>
    <name type="synonym">Testudo abingdonii</name>
    <dbReference type="NCBI Taxonomy" id="106734"/>
    <lineage>
        <taxon>Eukaryota</taxon>
        <taxon>Metazoa</taxon>
        <taxon>Chordata</taxon>
        <taxon>Craniata</taxon>
        <taxon>Vertebrata</taxon>
        <taxon>Euteleostomi</taxon>
        <taxon>Archelosauria</taxon>
        <taxon>Testudinata</taxon>
        <taxon>Testudines</taxon>
        <taxon>Cryptodira</taxon>
        <taxon>Durocryptodira</taxon>
        <taxon>Testudinoidea</taxon>
        <taxon>Testudinidae</taxon>
        <taxon>Chelonoidis</taxon>
    </lineage>
</organism>
<dbReference type="InterPro" id="IPR000789">
    <property type="entry name" value="Cyclin-dep_kinase_reg-sub"/>
</dbReference>
<dbReference type="Pfam" id="PF01111">
    <property type="entry name" value="CKS"/>
    <property type="match status" value="1"/>
</dbReference>
<evidence type="ECO:0000313" key="8">
    <source>
        <dbReference type="Proteomes" id="UP000694404"/>
    </source>
</evidence>
<gene>
    <name evidence="7" type="primary">CKS1B</name>
</gene>
<dbReference type="Ensembl" id="ENSCABT00000000278.1">
    <property type="protein sequence ID" value="ENSCABP00000000251.1"/>
    <property type="gene ID" value="ENSCABG00000000232.1"/>
</dbReference>
<sequence length="137" mass="15471">NAEPAPRSSSQDPGSVRATENQLACLHPFWPGNLCPWGKGKKRELGLLGEQAIKVLLGNWGKYLPSELSCCILPPACRHVMLPKDIAKLVPKTHLMSESEWRNLGVQQSQGWVHYMIHEPEPHILLFRRPLPKKPEK</sequence>
<evidence type="ECO:0000256" key="6">
    <source>
        <dbReference type="RuleBase" id="RU311113"/>
    </source>
</evidence>
<dbReference type="SUPFAM" id="SSF55637">
    <property type="entry name" value="Cell cycle regulatory proteins"/>
    <property type="match status" value="1"/>
</dbReference>
<dbReference type="GeneTree" id="ENSGT00950000182971"/>
<evidence type="ECO:0000256" key="3">
    <source>
        <dbReference type="ARBA" id="ARBA00011253"/>
    </source>
</evidence>
<evidence type="ECO:0000313" key="7">
    <source>
        <dbReference type="Ensembl" id="ENSCABP00000000256.1"/>
    </source>
</evidence>
<accession>A0A8C0FX77</accession>
<dbReference type="FunFam" id="3.30.170.10:FF:000004">
    <property type="entry name" value="Cyclin-dependent kinases regulatory subunit"/>
    <property type="match status" value="1"/>
</dbReference>
<proteinExistence type="inferred from homology"/>
<comment type="subunit">
    <text evidence="3">Forms a homohexamer that can probably bind six kinase subunits.</text>
</comment>
<evidence type="ECO:0000256" key="2">
    <source>
        <dbReference type="ARBA" id="ARBA00007782"/>
    </source>
</evidence>
<dbReference type="PROSITE" id="PS00945">
    <property type="entry name" value="CKS_2"/>
    <property type="match status" value="1"/>
</dbReference>
<protein>
    <recommendedName>
        <fullName evidence="6">Cyclin-dependent kinases regulatory subunit</fullName>
    </recommendedName>
</protein>
<keyword evidence="8" id="KW-1185">Reference proteome</keyword>
<dbReference type="Ensembl" id="ENSCABT00000000284.1">
    <property type="protein sequence ID" value="ENSCABP00000000256.1"/>
    <property type="gene ID" value="ENSCABG00000000232.1"/>
</dbReference>
<dbReference type="AlphaFoldDB" id="A0A8C0FX77"/>
<dbReference type="PRINTS" id="PR00296">
    <property type="entry name" value="CYCLINKINASE"/>
</dbReference>
<keyword evidence="4 6" id="KW-0132">Cell division</keyword>
<dbReference type="InterPro" id="IPR036858">
    <property type="entry name" value="Cyclin-dep_kinase_reg-sub_sf"/>
</dbReference>
<comment type="function">
    <text evidence="1 6">Binds to the catalytic subunit of the cyclin dependent kinases and is essential for their biological function.</text>
</comment>
<name>A0A8C0FX77_CHEAB</name>
<reference evidence="7" key="1">
    <citation type="submission" date="2025-05" db="UniProtKB">
        <authorList>
            <consortium name="Ensembl"/>
        </authorList>
    </citation>
    <scope>IDENTIFICATION</scope>
</reference>
<dbReference type="PANTHER" id="PTHR23415">
    <property type="entry name" value="CYCLIN-DEPENDENT KINASES REGULATORY SUBUNIT/60S RIBOSOME SUBUNIT BIOGENESIS PROTEIN NIP7"/>
    <property type="match status" value="1"/>
</dbReference>
<evidence type="ECO:0000256" key="5">
    <source>
        <dbReference type="ARBA" id="ARBA00023306"/>
    </source>
</evidence>
<dbReference type="GO" id="GO:0051301">
    <property type="term" value="P:cell division"/>
    <property type="evidence" value="ECO:0007669"/>
    <property type="project" value="UniProtKB-UniRule"/>
</dbReference>